<reference evidence="3" key="1">
    <citation type="journal article" date="2020" name="Stud. Mycol.">
        <title>101 Dothideomycetes genomes: a test case for predicting lifestyles and emergence of pathogens.</title>
        <authorList>
            <person name="Haridas S."/>
            <person name="Albert R."/>
            <person name="Binder M."/>
            <person name="Bloem J."/>
            <person name="Labutti K."/>
            <person name="Salamov A."/>
            <person name="Andreopoulos B."/>
            <person name="Baker S."/>
            <person name="Barry K."/>
            <person name="Bills G."/>
            <person name="Bluhm B."/>
            <person name="Cannon C."/>
            <person name="Castanera R."/>
            <person name="Culley D."/>
            <person name="Daum C."/>
            <person name="Ezra D."/>
            <person name="Gonzalez J."/>
            <person name="Henrissat B."/>
            <person name="Kuo A."/>
            <person name="Liang C."/>
            <person name="Lipzen A."/>
            <person name="Lutzoni F."/>
            <person name="Magnuson J."/>
            <person name="Mondo S."/>
            <person name="Nolan M."/>
            <person name="Ohm R."/>
            <person name="Pangilinan J."/>
            <person name="Park H.-J."/>
            <person name="Ramirez L."/>
            <person name="Alfaro M."/>
            <person name="Sun H."/>
            <person name="Tritt A."/>
            <person name="Yoshinaga Y."/>
            <person name="Zwiers L.-H."/>
            <person name="Turgeon B."/>
            <person name="Goodwin S."/>
            <person name="Spatafora J."/>
            <person name="Crous P."/>
            <person name="Grigoriev I."/>
        </authorList>
    </citation>
    <scope>NUCLEOTIDE SEQUENCE</scope>
    <source>
        <strain evidence="3">CBS 113979</strain>
    </source>
</reference>
<evidence type="ECO:0000259" key="2">
    <source>
        <dbReference type="Pfam" id="PF05551"/>
    </source>
</evidence>
<dbReference type="EMBL" id="ML977172">
    <property type="protein sequence ID" value="KAF1983881.1"/>
    <property type="molecule type" value="Genomic_DNA"/>
</dbReference>
<evidence type="ECO:0000313" key="4">
    <source>
        <dbReference type="Proteomes" id="UP000800041"/>
    </source>
</evidence>
<dbReference type="InterPro" id="IPR008704">
    <property type="entry name" value="Endonuclease_Zinc-binding_loop"/>
</dbReference>
<evidence type="ECO:0000256" key="1">
    <source>
        <dbReference type="SAM" id="MobiDB-lite"/>
    </source>
</evidence>
<dbReference type="InterPro" id="IPR044930">
    <property type="entry name" value="Homing_endonuclease_His-Me"/>
</dbReference>
<dbReference type="SUPFAM" id="SSF54060">
    <property type="entry name" value="His-Me finger endonucleases"/>
    <property type="match status" value="1"/>
</dbReference>
<dbReference type="GO" id="GO:0004519">
    <property type="term" value="F:endonuclease activity"/>
    <property type="evidence" value="ECO:0007669"/>
    <property type="project" value="InterPro"/>
</dbReference>
<accession>A0A6G1GSF8</accession>
<keyword evidence="4" id="KW-1185">Reference proteome</keyword>
<organism evidence="3 4">
    <name type="scientific">Aulographum hederae CBS 113979</name>
    <dbReference type="NCBI Taxonomy" id="1176131"/>
    <lineage>
        <taxon>Eukaryota</taxon>
        <taxon>Fungi</taxon>
        <taxon>Dikarya</taxon>
        <taxon>Ascomycota</taxon>
        <taxon>Pezizomycotina</taxon>
        <taxon>Dothideomycetes</taxon>
        <taxon>Pleosporomycetidae</taxon>
        <taxon>Aulographales</taxon>
        <taxon>Aulographaceae</taxon>
    </lineage>
</organism>
<dbReference type="Gene3D" id="3.90.75.10">
    <property type="entry name" value="Homing Intron 3 (I-ppo) Encoded Endonuclease, Chain A"/>
    <property type="match status" value="1"/>
</dbReference>
<dbReference type="InterPro" id="IPR044925">
    <property type="entry name" value="His-Me_finger_sf"/>
</dbReference>
<sequence>MSEHEIRVLARATVLKSSRKPAHLAFVNDTNNHSSEAWIKTTSYAVGTPNHKGQCEGRQQTIGAVDKKHILYYDTPEKVKKSLTNFCKNTQARVERKINGCSLREAPPKSLNISTSVSFTTNMGTQRVYTPYIAAAGIVKDTLTEDQRRGLVEEKWHASHLCSNSTCCNDDHCFIEPAHICRSRRECFNGRRQCVHNPPCIIGNSFNKDELHNVGRNEPSVEDNHNLEGTQSAVTRPERSDPVNVGSAPVIGPQVVLSELEQLKLVGRSSRIETAIKKTERLRASLKKPESKLRFKPKMLKKSEPHPVLSFLLEKHFPLRRRAPIREPSG</sequence>
<protein>
    <recommendedName>
        <fullName evidence="2">Zinc-binding loop region of homing endonuclease domain-containing protein</fullName>
    </recommendedName>
</protein>
<dbReference type="AlphaFoldDB" id="A0A6G1GSF8"/>
<evidence type="ECO:0000313" key="3">
    <source>
        <dbReference type="EMBL" id="KAF1983881.1"/>
    </source>
</evidence>
<feature type="region of interest" description="Disordered" evidence="1">
    <location>
        <begin position="215"/>
        <end position="247"/>
    </location>
</feature>
<dbReference type="OrthoDB" id="5386048at2759"/>
<name>A0A6G1GSF8_9PEZI</name>
<proteinExistence type="predicted"/>
<dbReference type="Pfam" id="PF05551">
    <property type="entry name" value="zf-His_Me_endon"/>
    <property type="match status" value="1"/>
</dbReference>
<dbReference type="Proteomes" id="UP000800041">
    <property type="component" value="Unassembled WGS sequence"/>
</dbReference>
<gene>
    <name evidence="3" type="ORF">K402DRAFT_435694</name>
</gene>
<feature type="domain" description="Zinc-binding loop region of homing endonuclease" evidence="2">
    <location>
        <begin position="155"/>
        <end position="202"/>
    </location>
</feature>